<dbReference type="GO" id="GO:0042803">
    <property type="term" value="F:protein homodimerization activity"/>
    <property type="evidence" value="ECO:0007669"/>
    <property type="project" value="InterPro"/>
</dbReference>
<dbReference type="InterPro" id="IPR011128">
    <property type="entry name" value="G3P_DH_NAD-dep_N"/>
</dbReference>
<evidence type="ECO:0000256" key="2">
    <source>
        <dbReference type="ARBA" id="ARBA00023002"/>
    </source>
</evidence>
<dbReference type="GO" id="GO:0046168">
    <property type="term" value="P:glycerol-3-phosphate catabolic process"/>
    <property type="evidence" value="ECO:0007669"/>
    <property type="project" value="UniProtKB-UniRule"/>
</dbReference>
<evidence type="ECO:0000259" key="9">
    <source>
        <dbReference type="Pfam" id="PF01210"/>
    </source>
</evidence>
<keyword evidence="2 7" id="KW-0560">Oxidoreductase</keyword>
<dbReference type="Pfam" id="PF01210">
    <property type="entry name" value="NAD_Gly3P_dh_N"/>
    <property type="match status" value="1"/>
</dbReference>
<dbReference type="STRING" id="6216.A0A0R3S971"/>
<comment type="catalytic activity">
    <reaction evidence="4 8">
        <text>sn-glycerol 3-phosphate + NAD(+) = dihydroxyacetone phosphate + NADH + H(+)</text>
        <dbReference type="Rhea" id="RHEA:11092"/>
        <dbReference type="ChEBI" id="CHEBI:15378"/>
        <dbReference type="ChEBI" id="CHEBI:57540"/>
        <dbReference type="ChEBI" id="CHEBI:57597"/>
        <dbReference type="ChEBI" id="CHEBI:57642"/>
        <dbReference type="ChEBI" id="CHEBI:57945"/>
        <dbReference type="EC" id="1.1.1.8"/>
    </reaction>
</comment>
<evidence type="ECO:0000313" key="11">
    <source>
        <dbReference type="EMBL" id="VDL17914.1"/>
    </source>
</evidence>
<evidence type="ECO:0000256" key="7">
    <source>
        <dbReference type="RuleBase" id="RU000437"/>
    </source>
</evidence>
<dbReference type="InterPro" id="IPR036291">
    <property type="entry name" value="NAD(P)-bd_dom_sf"/>
</dbReference>
<dbReference type="Gene3D" id="3.40.50.720">
    <property type="entry name" value="NAD(P)-binding Rossmann-like Domain"/>
    <property type="match status" value="1"/>
</dbReference>
<evidence type="ECO:0000256" key="5">
    <source>
        <dbReference type="PIRSR" id="PIRSR000114-1"/>
    </source>
</evidence>
<evidence type="ECO:0000256" key="3">
    <source>
        <dbReference type="ARBA" id="ARBA00023027"/>
    </source>
</evidence>
<dbReference type="FunFam" id="3.40.50.720:FF:000365">
    <property type="entry name" value="Glycerol-3-phosphate dehydrogenase [NAD(+)]"/>
    <property type="match status" value="1"/>
</dbReference>
<dbReference type="SUPFAM" id="SSF48179">
    <property type="entry name" value="6-phosphogluconate dehydrogenase C-terminal domain-like"/>
    <property type="match status" value="1"/>
</dbReference>
<feature type="active site" description="Proton acceptor" evidence="5">
    <location>
        <position position="225"/>
    </location>
</feature>
<dbReference type="EC" id="1.1.1.8" evidence="8"/>
<evidence type="ECO:0000256" key="6">
    <source>
        <dbReference type="PIRSR" id="PIRSR000114-3"/>
    </source>
</evidence>
<protein>
    <recommendedName>
        <fullName evidence="8">Glycerol-3-phosphate dehydrogenase [NAD(+)]</fullName>
        <ecNumber evidence="8">1.1.1.8</ecNumber>
    </recommendedName>
</protein>
<dbReference type="GO" id="GO:0005975">
    <property type="term" value="P:carbohydrate metabolic process"/>
    <property type="evidence" value="ECO:0007669"/>
    <property type="project" value="InterPro"/>
</dbReference>
<dbReference type="GO" id="GO:0141152">
    <property type="term" value="F:glycerol-3-phosphate dehydrogenase (NAD+) activity"/>
    <property type="evidence" value="ECO:0007669"/>
    <property type="project" value="UniProtKB-UniRule"/>
</dbReference>
<dbReference type="Gene3D" id="1.10.1040.10">
    <property type="entry name" value="N-(1-d-carboxylethyl)-l-norvaline Dehydrogenase, domain 2"/>
    <property type="match status" value="1"/>
</dbReference>
<dbReference type="SUPFAM" id="SSF51735">
    <property type="entry name" value="NAD(P)-binding Rossmann-fold domains"/>
    <property type="match status" value="1"/>
</dbReference>
<name>A0A0R3S971_HYMDI</name>
<feature type="binding site" evidence="6">
    <location>
        <position position="61"/>
    </location>
    <ligand>
        <name>NAD(+)</name>
        <dbReference type="ChEBI" id="CHEBI:57540"/>
    </ligand>
</feature>
<feature type="binding site" evidence="6">
    <location>
        <begin position="30"/>
        <end position="35"/>
    </location>
    <ligand>
        <name>NAD(+)</name>
        <dbReference type="ChEBI" id="CHEBI:57540"/>
    </ligand>
</feature>
<dbReference type="GO" id="GO:0005829">
    <property type="term" value="C:cytosol"/>
    <property type="evidence" value="ECO:0007669"/>
    <property type="project" value="TreeGrafter"/>
</dbReference>
<evidence type="ECO:0000256" key="8">
    <source>
        <dbReference type="RuleBase" id="RU361243"/>
    </source>
</evidence>
<evidence type="ECO:0000256" key="1">
    <source>
        <dbReference type="ARBA" id="ARBA00011009"/>
    </source>
</evidence>
<keyword evidence="3 6" id="KW-0520">NAD</keyword>
<gene>
    <name evidence="11" type="ORF">HDID_LOCUS765</name>
</gene>
<feature type="domain" description="Glycerol-3-phosphate dehydrogenase NAD-dependent N-terminal" evidence="9">
    <location>
        <begin position="26"/>
        <end position="192"/>
    </location>
</feature>
<evidence type="ECO:0000256" key="4">
    <source>
        <dbReference type="ARBA" id="ARBA00048683"/>
    </source>
</evidence>
<sequence length="275" mass="30652">MKSFNQRARVLEHRFFNSGMVRPRRVSIIGSGNWGSTIAKIIGLNVLHLQNFEDEVKMWVFEEMVNGEKLTKLINTQHENLKYLPGIKLPSNVFATPSLEECTRDVDVLIFVMPHQFLKKVCLTMKPFLKPGVYGCSLIKGLNEKPGAGVCLLTDLIRDTLEIPCAVMMGANLANEVAEEKFCEATIGSLDRARGLELKELFETPYFRISVISDEVGAELCGALKNIVAVGAGLSEGLGYGENTKAAVIRLGFMEMKRFIYEFFGKRGSVLFLYG</sequence>
<dbReference type="Pfam" id="PF07479">
    <property type="entry name" value="NAD_Gly3P_dh_C"/>
    <property type="match status" value="1"/>
</dbReference>
<comment type="similarity">
    <text evidence="1 7">Belongs to the NAD-dependent glycerol-3-phosphate dehydrogenase family.</text>
</comment>
<dbReference type="InterPro" id="IPR008927">
    <property type="entry name" value="6-PGluconate_DH-like_C_sf"/>
</dbReference>
<dbReference type="PRINTS" id="PR00077">
    <property type="entry name" value="GPDHDRGNASE"/>
</dbReference>
<dbReference type="AlphaFoldDB" id="A0A0R3S971"/>
<proteinExistence type="inferred from homology"/>
<dbReference type="Proteomes" id="UP000274504">
    <property type="component" value="Unassembled WGS sequence"/>
</dbReference>
<feature type="domain" description="Glycerol-3-phosphate dehydrogenase NAD-dependent C-terminal" evidence="10">
    <location>
        <begin position="214"/>
        <end position="269"/>
    </location>
</feature>
<dbReference type="InterPro" id="IPR006109">
    <property type="entry name" value="G3P_DH_NAD-dep_C"/>
</dbReference>
<dbReference type="InterPro" id="IPR017751">
    <property type="entry name" value="G3P_DH_NAD-dep_euk"/>
</dbReference>
<dbReference type="PIRSF" id="PIRSF000114">
    <property type="entry name" value="Glycerol-3-P_dh"/>
    <property type="match status" value="1"/>
</dbReference>
<evidence type="ECO:0000259" key="10">
    <source>
        <dbReference type="Pfam" id="PF07479"/>
    </source>
</evidence>
<dbReference type="PANTHER" id="PTHR11728:SF8">
    <property type="entry name" value="GLYCEROL-3-PHOSPHATE DEHYDROGENASE [NAD(+)]-RELATED"/>
    <property type="match status" value="1"/>
</dbReference>
<dbReference type="GO" id="GO:0051287">
    <property type="term" value="F:NAD binding"/>
    <property type="evidence" value="ECO:0007669"/>
    <property type="project" value="UniProtKB-UniRule"/>
</dbReference>
<dbReference type="PROSITE" id="PS00957">
    <property type="entry name" value="NAD_G3PDH"/>
    <property type="match status" value="1"/>
</dbReference>
<organism evidence="13">
    <name type="scientific">Hymenolepis diminuta</name>
    <name type="common">Rat tapeworm</name>
    <dbReference type="NCBI Taxonomy" id="6216"/>
    <lineage>
        <taxon>Eukaryota</taxon>
        <taxon>Metazoa</taxon>
        <taxon>Spiralia</taxon>
        <taxon>Lophotrochozoa</taxon>
        <taxon>Platyhelminthes</taxon>
        <taxon>Cestoda</taxon>
        <taxon>Eucestoda</taxon>
        <taxon>Cyclophyllidea</taxon>
        <taxon>Hymenolepididae</taxon>
        <taxon>Hymenolepis</taxon>
    </lineage>
</organism>
<dbReference type="InterPro" id="IPR006168">
    <property type="entry name" value="G3P_DH_NAD-dep"/>
</dbReference>
<feature type="binding site" evidence="6">
    <location>
        <position position="174"/>
    </location>
    <ligand>
        <name>NAD(+)</name>
        <dbReference type="ChEBI" id="CHEBI:57540"/>
    </ligand>
</feature>
<dbReference type="EMBL" id="UYSG01000112">
    <property type="protein sequence ID" value="VDL17914.1"/>
    <property type="molecule type" value="Genomic_DNA"/>
</dbReference>
<accession>A0A0R3S971</accession>
<evidence type="ECO:0000313" key="12">
    <source>
        <dbReference type="Proteomes" id="UP000274504"/>
    </source>
</evidence>
<dbReference type="WBParaSite" id="HDID_0000076401-mRNA-1">
    <property type="protein sequence ID" value="HDID_0000076401-mRNA-1"/>
    <property type="gene ID" value="HDID_0000076401"/>
</dbReference>
<dbReference type="InterPro" id="IPR013328">
    <property type="entry name" value="6PGD_dom2"/>
</dbReference>
<reference evidence="13" key="1">
    <citation type="submission" date="2017-02" db="UniProtKB">
        <authorList>
            <consortium name="WormBaseParasite"/>
        </authorList>
    </citation>
    <scope>IDENTIFICATION</scope>
</reference>
<dbReference type="NCBIfam" id="TIGR03376">
    <property type="entry name" value="glycerol3P_DH"/>
    <property type="match status" value="1"/>
</dbReference>
<dbReference type="PANTHER" id="PTHR11728">
    <property type="entry name" value="GLYCEROL-3-PHOSPHATE DEHYDROGENASE"/>
    <property type="match status" value="1"/>
</dbReference>
<evidence type="ECO:0000313" key="13">
    <source>
        <dbReference type="WBParaSite" id="HDID_0000076401-mRNA-1"/>
    </source>
</evidence>
<reference evidence="11 12" key="2">
    <citation type="submission" date="2018-11" db="EMBL/GenBank/DDBJ databases">
        <authorList>
            <consortium name="Pathogen Informatics"/>
        </authorList>
    </citation>
    <scope>NUCLEOTIDE SEQUENCE [LARGE SCALE GENOMIC DNA]</scope>
</reference>
<dbReference type="OrthoDB" id="10263760at2759"/>
<feature type="binding site" evidence="6">
    <location>
        <position position="117"/>
    </location>
    <ligand>
        <name>NAD(+)</name>
        <dbReference type="ChEBI" id="CHEBI:57540"/>
    </ligand>
</feature>